<evidence type="ECO:0000313" key="1">
    <source>
        <dbReference type="EMBL" id="RNE64032.1"/>
    </source>
</evidence>
<dbReference type="InterPro" id="IPR011013">
    <property type="entry name" value="Gal_mutarotase_sf_dom"/>
</dbReference>
<dbReference type="Proteomes" id="UP000279859">
    <property type="component" value="Unassembled WGS sequence"/>
</dbReference>
<protein>
    <recommendedName>
        <fullName evidence="3">Aldose epimerase</fullName>
    </recommendedName>
</protein>
<dbReference type="InterPro" id="IPR008183">
    <property type="entry name" value="Aldose_1/G6P_1-epimerase"/>
</dbReference>
<dbReference type="GO" id="GO:0006006">
    <property type="term" value="P:glucose metabolic process"/>
    <property type="evidence" value="ECO:0007669"/>
    <property type="project" value="TreeGrafter"/>
</dbReference>
<dbReference type="EMBL" id="RDSR01000006">
    <property type="protein sequence ID" value="RNE64032.1"/>
    <property type="molecule type" value="Genomic_DNA"/>
</dbReference>
<dbReference type="PANTHER" id="PTHR10091:SF0">
    <property type="entry name" value="GALACTOSE MUTAROTASE"/>
    <property type="match status" value="1"/>
</dbReference>
<evidence type="ECO:0008006" key="3">
    <source>
        <dbReference type="Google" id="ProtNLM"/>
    </source>
</evidence>
<dbReference type="GO" id="GO:0030246">
    <property type="term" value="F:carbohydrate binding"/>
    <property type="evidence" value="ECO:0007669"/>
    <property type="project" value="InterPro"/>
</dbReference>
<comment type="caution">
    <text evidence="1">The sequence shown here is derived from an EMBL/GenBank/DDBJ whole genome shotgun (WGS) entry which is preliminary data.</text>
</comment>
<dbReference type="CDD" id="cd09022">
    <property type="entry name" value="Aldose_epim_Ec_YihR"/>
    <property type="match status" value="1"/>
</dbReference>
<dbReference type="Gene3D" id="2.70.98.10">
    <property type="match status" value="1"/>
</dbReference>
<dbReference type="AlphaFoldDB" id="A0A3M8LH23"/>
<reference evidence="1 2" key="1">
    <citation type="submission" date="2018-11" db="EMBL/GenBank/DDBJ databases">
        <title>Cryobacterium sp. nov., isolated from rhizosphere soil of lettuce.</title>
        <authorList>
            <person name="Wang Y."/>
        </authorList>
    </citation>
    <scope>NUCLEOTIDE SEQUENCE [LARGE SCALE GENOMIC DNA]</scope>
    <source>
        <strain evidence="1 2">NEAU-85</strain>
    </source>
</reference>
<organism evidence="1 2">
    <name type="scientific">Cryobacterium tepidiphilum</name>
    <dbReference type="NCBI Taxonomy" id="2486026"/>
    <lineage>
        <taxon>Bacteria</taxon>
        <taxon>Bacillati</taxon>
        <taxon>Actinomycetota</taxon>
        <taxon>Actinomycetes</taxon>
        <taxon>Micrococcales</taxon>
        <taxon>Microbacteriaceae</taxon>
        <taxon>Cryobacterium</taxon>
    </lineage>
</organism>
<dbReference type="OrthoDB" id="4739604at2"/>
<sequence length="309" mass="33331">MDAVTGIQYELTAETKAGPARVVVTEVAAGLRVYTVNGQDVTEPYPETAQRPKGCGAILVPWPNRVRDGRWQYQGETLQLALTEPAKGNAIHGLLRYAPYRETAHTTSSITLAATVFPQLGYPFHLDSSVTYDLSDDGLQVTHHMRNVGATDAPVAIGAHPYLRVGDVPSGDLTLTAAAATHVDVDDRSNPVGETPVEGTGYDLRGGRRVGELDLDDGFADVTMRDGRVEHSVAADDGRRVTLWGDENMRFVQVFTPHSFPGIDGETKQAVAIEPMTAPADALNSGIGIRWLAPGETWTVRWGIRADGF</sequence>
<keyword evidence="2" id="KW-1185">Reference proteome</keyword>
<dbReference type="Pfam" id="PF01263">
    <property type="entry name" value="Aldose_epim"/>
    <property type="match status" value="1"/>
</dbReference>
<dbReference type="PANTHER" id="PTHR10091">
    <property type="entry name" value="ALDOSE-1-EPIMERASE"/>
    <property type="match status" value="1"/>
</dbReference>
<dbReference type="GO" id="GO:0004034">
    <property type="term" value="F:aldose 1-epimerase activity"/>
    <property type="evidence" value="ECO:0007669"/>
    <property type="project" value="TreeGrafter"/>
</dbReference>
<gene>
    <name evidence="1" type="ORF">EEJ31_05560</name>
</gene>
<dbReference type="SUPFAM" id="SSF74650">
    <property type="entry name" value="Galactose mutarotase-like"/>
    <property type="match status" value="1"/>
</dbReference>
<dbReference type="RefSeq" id="WP_123045304.1">
    <property type="nucleotide sequence ID" value="NZ_RDSR01000006.1"/>
</dbReference>
<dbReference type="InterPro" id="IPR014718">
    <property type="entry name" value="GH-type_carb-bd"/>
</dbReference>
<proteinExistence type="predicted"/>
<name>A0A3M8LH23_9MICO</name>
<evidence type="ECO:0000313" key="2">
    <source>
        <dbReference type="Proteomes" id="UP000279859"/>
    </source>
</evidence>
<accession>A0A3M8LH23</accession>
<dbReference type="GO" id="GO:0033499">
    <property type="term" value="P:galactose catabolic process via UDP-galactose, Leloir pathway"/>
    <property type="evidence" value="ECO:0007669"/>
    <property type="project" value="TreeGrafter"/>
</dbReference>
<dbReference type="InterPro" id="IPR037480">
    <property type="entry name" value="YihR-like"/>
</dbReference>